<dbReference type="EMBL" id="VLLB01000004">
    <property type="protein sequence ID" value="TWI65409.1"/>
    <property type="molecule type" value="Genomic_DNA"/>
</dbReference>
<keyword evidence="6" id="KW-1185">Reference proteome</keyword>
<dbReference type="GO" id="GO:0043565">
    <property type="term" value="F:sequence-specific DNA binding"/>
    <property type="evidence" value="ECO:0007669"/>
    <property type="project" value="InterPro"/>
</dbReference>
<keyword evidence="3" id="KW-0804">Transcription</keyword>
<keyword evidence="1" id="KW-0805">Transcription regulation</keyword>
<dbReference type="RefSeq" id="WP_145649697.1">
    <property type="nucleotide sequence ID" value="NZ_VLLB01000004.1"/>
</dbReference>
<dbReference type="InterPro" id="IPR018060">
    <property type="entry name" value="HTH_AraC"/>
</dbReference>
<keyword evidence="2 5" id="KW-0238">DNA-binding</keyword>
<dbReference type="Pfam" id="PF20240">
    <property type="entry name" value="DUF6597"/>
    <property type="match status" value="1"/>
</dbReference>
<name>A0A562R8L0_9BURK</name>
<protein>
    <submittedName>
        <fullName evidence="5">AraC-like DNA-binding protein</fullName>
    </submittedName>
</protein>
<evidence type="ECO:0000256" key="1">
    <source>
        <dbReference type="ARBA" id="ARBA00023015"/>
    </source>
</evidence>
<evidence type="ECO:0000256" key="3">
    <source>
        <dbReference type="ARBA" id="ARBA00023163"/>
    </source>
</evidence>
<organism evidence="5 6">
    <name type="scientific">Pseudoduganella lurida</name>
    <dbReference type="NCBI Taxonomy" id="1036180"/>
    <lineage>
        <taxon>Bacteria</taxon>
        <taxon>Pseudomonadati</taxon>
        <taxon>Pseudomonadota</taxon>
        <taxon>Betaproteobacteria</taxon>
        <taxon>Burkholderiales</taxon>
        <taxon>Oxalobacteraceae</taxon>
        <taxon>Telluria group</taxon>
        <taxon>Pseudoduganella</taxon>
    </lineage>
</organism>
<evidence type="ECO:0000313" key="6">
    <source>
        <dbReference type="Proteomes" id="UP000318431"/>
    </source>
</evidence>
<gene>
    <name evidence="5" type="ORF">IP91_02817</name>
</gene>
<accession>A0A562R8L0</accession>
<dbReference type="InterPro" id="IPR009057">
    <property type="entry name" value="Homeodomain-like_sf"/>
</dbReference>
<dbReference type="OrthoDB" id="9809338at2"/>
<dbReference type="PROSITE" id="PS01124">
    <property type="entry name" value="HTH_ARAC_FAMILY_2"/>
    <property type="match status" value="1"/>
</dbReference>
<dbReference type="SMART" id="SM00342">
    <property type="entry name" value="HTH_ARAC"/>
    <property type="match status" value="1"/>
</dbReference>
<dbReference type="GO" id="GO:0003700">
    <property type="term" value="F:DNA-binding transcription factor activity"/>
    <property type="evidence" value="ECO:0007669"/>
    <property type="project" value="InterPro"/>
</dbReference>
<reference evidence="5 6" key="1">
    <citation type="journal article" date="2015" name="Stand. Genomic Sci.">
        <title>Genomic Encyclopedia of Bacterial and Archaeal Type Strains, Phase III: the genomes of soil and plant-associated and newly described type strains.</title>
        <authorList>
            <person name="Whitman W.B."/>
            <person name="Woyke T."/>
            <person name="Klenk H.P."/>
            <person name="Zhou Y."/>
            <person name="Lilburn T.G."/>
            <person name="Beck B.J."/>
            <person name="De Vos P."/>
            <person name="Vandamme P."/>
            <person name="Eisen J.A."/>
            <person name="Garrity G."/>
            <person name="Hugenholtz P."/>
            <person name="Kyrpides N.C."/>
        </authorList>
    </citation>
    <scope>NUCLEOTIDE SEQUENCE [LARGE SCALE GENOMIC DNA]</scope>
    <source>
        <strain evidence="5 6">CGMCC 1.10822</strain>
    </source>
</reference>
<proteinExistence type="predicted"/>
<feature type="domain" description="HTH araC/xylS-type" evidence="4">
    <location>
        <begin position="157"/>
        <end position="259"/>
    </location>
</feature>
<dbReference type="PANTHER" id="PTHR46796">
    <property type="entry name" value="HTH-TYPE TRANSCRIPTIONAL ACTIVATOR RHAS-RELATED"/>
    <property type="match status" value="1"/>
</dbReference>
<comment type="caution">
    <text evidence="5">The sequence shown here is derived from an EMBL/GenBank/DDBJ whole genome shotgun (WGS) entry which is preliminary data.</text>
</comment>
<dbReference type="SUPFAM" id="SSF46689">
    <property type="entry name" value="Homeodomain-like"/>
    <property type="match status" value="1"/>
</dbReference>
<evidence type="ECO:0000259" key="4">
    <source>
        <dbReference type="PROSITE" id="PS01124"/>
    </source>
</evidence>
<dbReference type="Pfam" id="PF12833">
    <property type="entry name" value="HTH_18"/>
    <property type="match status" value="1"/>
</dbReference>
<dbReference type="Proteomes" id="UP000318431">
    <property type="component" value="Unassembled WGS sequence"/>
</dbReference>
<sequence>MLPLRPHHHEFAPPTALKHAVKCFWTDRIEGGPLPSAFEVLPDGCAEIIFHFGGACGMVMGGRVQRLPSPFLMGLLTQPVMLQAQGRVDILAIRCYPWAVYDLLGLPAGQDGVRRFDHPVARLQPTLARCIEAGHVDEALAHLERHFTQAASGIAPDAMLLRAGAALREGQGTLSVSAVAAAAHATVRTLERRFKLRAGYTVKEVSGVMRFEGVRNSLFAQPHGSIAGLAQALGYVDQSHLSREFKRYTGTTPAAFAQRLRKS</sequence>
<dbReference type="InterPro" id="IPR050204">
    <property type="entry name" value="AraC_XylS_family_regulators"/>
</dbReference>
<dbReference type="InterPro" id="IPR046532">
    <property type="entry name" value="DUF6597"/>
</dbReference>
<evidence type="ECO:0000256" key="2">
    <source>
        <dbReference type="ARBA" id="ARBA00023125"/>
    </source>
</evidence>
<dbReference type="Gene3D" id="1.10.10.60">
    <property type="entry name" value="Homeodomain-like"/>
    <property type="match status" value="1"/>
</dbReference>
<evidence type="ECO:0000313" key="5">
    <source>
        <dbReference type="EMBL" id="TWI65409.1"/>
    </source>
</evidence>
<dbReference type="AlphaFoldDB" id="A0A562R8L0"/>